<keyword evidence="9" id="KW-1208">Phospholipid metabolism</keyword>
<dbReference type="PANTHER" id="PTHR35809:SF1">
    <property type="entry name" value="ARCHAETIDYLSERINE DECARBOXYLASE PROENZYME-RELATED"/>
    <property type="match status" value="1"/>
</dbReference>
<evidence type="ECO:0000256" key="7">
    <source>
        <dbReference type="ARBA" id="ARBA00023209"/>
    </source>
</evidence>
<proteinExistence type="inferred from homology"/>
<evidence type="ECO:0000256" key="9">
    <source>
        <dbReference type="ARBA" id="ARBA00023264"/>
    </source>
</evidence>
<keyword evidence="5 11" id="KW-0472">Membrane</keyword>
<dbReference type="AlphaFoldDB" id="A0A644W7Z8"/>
<name>A0A644W7Z8_9ZZZZ</name>
<keyword evidence="4" id="KW-0443">Lipid metabolism</keyword>
<comment type="caution">
    <text evidence="12">The sequence shown here is derived from an EMBL/GenBank/DDBJ whole genome shotgun (WGS) entry which is preliminary data.</text>
</comment>
<dbReference type="GO" id="GO:0004609">
    <property type="term" value="F:phosphatidylserine decarboxylase activity"/>
    <property type="evidence" value="ECO:0007669"/>
    <property type="project" value="UniProtKB-EC"/>
</dbReference>
<keyword evidence="11" id="KW-1133">Transmembrane helix</keyword>
<gene>
    <name evidence="12" type="primary">psd_14</name>
    <name evidence="12" type="ORF">SDC9_46072</name>
</gene>
<evidence type="ECO:0000256" key="11">
    <source>
        <dbReference type="SAM" id="Phobius"/>
    </source>
</evidence>
<keyword evidence="3" id="KW-0210">Decarboxylase</keyword>
<evidence type="ECO:0000256" key="4">
    <source>
        <dbReference type="ARBA" id="ARBA00023098"/>
    </source>
</evidence>
<keyword evidence="11" id="KW-0812">Transmembrane</keyword>
<reference evidence="12" key="1">
    <citation type="submission" date="2019-08" db="EMBL/GenBank/DDBJ databases">
        <authorList>
            <person name="Kucharzyk K."/>
            <person name="Murdoch R.W."/>
            <person name="Higgins S."/>
            <person name="Loffler F."/>
        </authorList>
    </citation>
    <scope>NUCLEOTIDE SEQUENCE</scope>
</reference>
<organism evidence="12">
    <name type="scientific">bioreactor metagenome</name>
    <dbReference type="NCBI Taxonomy" id="1076179"/>
    <lineage>
        <taxon>unclassified sequences</taxon>
        <taxon>metagenomes</taxon>
        <taxon>ecological metagenomes</taxon>
    </lineage>
</organism>
<dbReference type="InterPro" id="IPR033175">
    <property type="entry name" value="PSD-A"/>
</dbReference>
<accession>A0A644W7Z8</accession>
<dbReference type="EMBL" id="VSSQ01000692">
    <property type="protein sequence ID" value="MPL99851.1"/>
    <property type="molecule type" value="Genomic_DNA"/>
</dbReference>
<dbReference type="HAMAP" id="MF_00664">
    <property type="entry name" value="PS_decarb_PSD_A"/>
    <property type="match status" value="1"/>
</dbReference>
<dbReference type="PANTHER" id="PTHR35809">
    <property type="entry name" value="ARCHAETIDYLSERINE DECARBOXYLASE PROENZYME-RELATED"/>
    <property type="match status" value="1"/>
</dbReference>
<dbReference type="Pfam" id="PF02666">
    <property type="entry name" value="PS_Dcarbxylase"/>
    <property type="match status" value="1"/>
</dbReference>
<evidence type="ECO:0000256" key="8">
    <source>
        <dbReference type="ARBA" id="ARBA00023239"/>
    </source>
</evidence>
<dbReference type="EC" id="4.1.1.65" evidence="12"/>
<keyword evidence="8 12" id="KW-0456">Lyase</keyword>
<evidence type="ECO:0000256" key="3">
    <source>
        <dbReference type="ARBA" id="ARBA00022793"/>
    </source>
</evidence>
<evidence type="ECO:0000256" key="10">
    <source>
        <dbReference type="ARBA" id="ARBA00023317"/>
    </source>
</evidence>
<evidence type="ECO:0000256" key="5">
    <source>
        <dbReference type="ARBA" id="ARBA00023136"/>
    </source>
</evidence>
<keyword evidence="10" id="KW-0670">Pyruvate</keyword>
<evidence type="ECO:0000256" key="1">
    <source>
        <dbReference type="ARBA" id="ARBA00022475"/>
    </source>
</evidence>
<keyword evidence="2" id="KW-0444">Lipid biosynthesis</keyword>
<keyword evidence="7" id="KW-0594">Phospholipid biosynthesis</keyword>
<feature type="transmembrane region" description="Helical" evidence="11">
    <location>
        <begin position="17"/>
        <end position="50"/>
    </location>
</feature>
<evidence type="ECO:0000256" key="2">
    <source>
        <dbReference type="ARBA" id="ARBA00022516"/>
    </source>
</evidence>
<keyword evidence="1" id="KW-1003">Cell membrane</keyword>
<evidence type="ECO:0000313" key="12">
    <source>
        <dbReference type="EMBL" id="MPL99851.1"/>
    </source>
</evidence>
<sequence length="214" mass="23541">MRGGEQIVKIVRDGYPLIAFVAFMLLGSLYFAPMVGLFLAPLLGLVVWFFRDPERVPDGPGFLSPADGKVVEVMETDHPFTGKAVKVGIFMNPLDVHVNRVPCDGTVEWMEYIPGRKWMAFEPKASELNERMCVGLSTGYGPVLLVQVAGFLARRIVCRLRKGDRLVRGDRFGMIKMGSKVDVYLPAGVRMKTSVGKKVFAGRTVLGGMAGEKS</sequence>
<keyword evidence="6" id="KW-0865">Zymogen</keyword>
<dbReference type="InterPro" id="IPR003817">
    <property type="entry name" value="PS_Dcarbxylase"/>
</dbReference>
<protein>
    <submittedName>
        <fullName evidence="12">Phosphatidylserine decarboxylase proenzyme</fullName>
        <ecNumber evidence="12">4.1.1.65</ecNumber>
    </submittedName>
</protein>
<dbReference type="GO" id="GO:0008654">
    <property type="term" value="P:phospholipid biosynthetic process"/>
    <property type="evidence" value="ECO:0007669"/>
    <property type="project" value="UniProtKB-KW"/>
</dbReference>
<evidence type="ECO:0000256" key="6">
    <source>
        <dbReference type="ARBA" id="ARBA00023145"/>
    </source>
</evidence>